<evidence type="ECO:0000313" key="2">
    <source>
        <dbReference type="EMBL" id="MCW1915207.1"/>
    </source>
</evidence>
<protein>
    <submittedName>
        <fullName evidence="2">Uncharacterized protein</fullName>
    </submittedName>
</protein>
<keyword evidence="3" id="KW-1185">Reference proteome</keyword>
<feature type="compositionally biased region" description="Basic and acidic residues" evidence="1">
    <location>
        <begin position="53"/>
        <end position="63"/>
    </location>
</feature>
<organism evidence="2 3">
    <name type="scientific">Luteolibacter rhizosphaerae</name>
    <dbReference type="NCBI Taxonomy" id="2989719"/>
    <lineage>
        <taxon>Bacteria</taxon>
        <taxon>Pseudomonadati</taxon>
        <taxon>Verrucomicrobiota</taxon>
        <taxon>Verrucomicrobiia</taxon>
        <taxon>Verrucomicrobiales</taxon>
        <taxon>Verrucomicrobiaceae</taxon>
        <taxon>Luteolibacter</taxon>
    </lineage>
</organism>
<feature type="region of interest" description="Disordered" evidence="1">
    <location>
        <begin position="27"/>
        <end position="84"/>
    </location>
</feature>
<evidence type="ECO:0000313" key="3">
    <source>
        <dbReference type="Proteomes" id="UP001165653"/>
    </source>
</evidence>
<reference evidence="2" key="1">
    <citation type="submission" date="2022-10" db="EMBL/GenBank/DDBJ databases">
        <title>Luteolibacter sp. GHJ8, whole genome shotgun sequencing project.</title>
        <authorList>
            <person name="Zhao G."/>
            <person name="Shen L."/>
        </authorList>
    </citation>
    <scope>NUCLEOTIDE SEQUENCE</scope>
    <source>
        <strain evidence="2">GHJ8</strain>
    </source>
</reference>
<comment type="caution">
    <text evidence="2">The sequence shown here is derived from an EMBL/GenBank/DDBJ whole genome shotgun (WGS) entry which is preliminary data.</text>
</comment>
<sequence length="84" mass="9819">MEDRKPVLERRILPRRDVFRMKQEFSPLPEISGNTCPLGKMKGHSKPAIPLPENREPELKYRTPDMATPKPKAKRNKKNRENAQ</sequence>
<name>A0ABT3G5T7_9BACT</name>
<accession>A0ABT3G5T7</accession>
<dbReference type="Proteomes" id="UP001165653">
    <property type="component" value="Unassembled WGS sequence"/>
</dbReference>
<proteinExistence type="predicted"/>
<dbReference type="EMBL" id="JAPDDR010000008">
    <property type="protein sequence ID" value="MCW1915207.1"/>
    <property type="molecule type" value="Genomic_DNA"/>
</dbReference>
<dbReference type="RefSeq" id="WP_264514747.1">
    <property type="nucleotide sequence ID" value="NZ_JAPDDR010000008.1"/>
</dbReference>
<evidence type="ECO:0000256" key="1">
    <source>
        <dbReference type="SAM" id="MobiDB-lite"/>
    </source>
</evidence>
<gene>
    <name evidence="2" type="ORF">OJ996_16595</name>
</gene>